<dbReference type="OrthoDB" id="1431247at2759"/>
<evidence type="ECO:0000256" key="5">
    <source>
        <dbReference type="SAM" id="Phobius"/>
    </source>
</evidence>
<name>A0A0A0KTC3_CUCSA</name>
<evidence type="ECO:0000256" key="4">
    <source>
        <dbReference type="SAM" id="MobiDB-lite"/>
    </source>
</evidence>
<evidence type="ECO:0000313" key="8">
    <source>
        <dbReference type="Proteomes" id="UP000029981"/>
    </source>
</evidence>
<comment type="similarity">
    <text evidence="2 3">Belongs to the small heat shock protein (HSP20) family.</text>
</comment>
<dbReference type="KEGG" id="csv:101205877"/>
<feature type="compositionally biased region" description="Basic and acidic residues" evidence="4">
    <location>
        <begin position="266"/>
        <end position="292"/>
    </location>
</feature>
<feature type="transmembrane region" description="Helical" evidence="5">
    <location>
        <begin position="326"/>
        <end position="345"/>
    </location>
</feature>
<dbReference type="PROSITE" id="PS01031">
    <property type="entry name" value="SHSP"/>
    <property type="match status" value="1"/>
</dbReference>
<dbReference type="SUPFAM" id="SSF49764">
    <property type="entry name" value="HSP20-like chaperones"/>
    <property type="match status" value="1"/>
</dbReference>
<dbReference type="eggNOG" id="KOG0710">
    <property type="taxonomic scope" value="Eukaryota"/>
</dbReference>
<evidence type="ECO:0000256" key="2">
    <source>
        <dbReference type="PROSITE-ProRule" id="PRU00285"/>
    </source>
</evidence>
<dbReference type="CDD" id="cd06464">
    <property type="entry name" value="ACD_sHsps-like"/>
    <property type="match status" value="1"/>
</dbReference>
<protein>
    <recommendedName>
        <fullName evidence="6">SHSP domain-containing protein</fullName>
    </recommendedName>
</protein>
<dbReference type="Gramene" id="KGN52154">
    <property type="protein sequence ID" value="KGN52154"/>
    <property type="gene ID" value="Csa_5G612830"/>
</dbReference>
<reference evidence="7 8" key="1">
    <citation type="journal article" date="2009" name="Nat. Genet.">
        <title>The genome of the cucumber, Cucumis sativus L.</title>
        <authorList>
            <person name="Huang S."/>
            <person name="Li R."/>
            <person name="Zhang Z."/>
            <person name="Li L."/>
            <person name="Gu X."/>
            <person name="Fan W."/>
            <person name="Lucas W.J."/>
            <person name="Wang X."/>
            <person name="Xie B."/>
            <person name="Ni P."/>
            <person name="Ren Y."/>
            <person name="Zhu H."/>
            <person name="Li J."/>
            <person name="Lin K."/>
            <person name="Jin W."/>
            <person name="Fei Z."/>
            <person name="Li G."/>
            <person name="Staub J."/>
            <person name="Kilian A."/>
            <person name="van der Vossen E.A."/>
            <person name="Wu Y."/>
            <person name="Guo J."/>
            <person name="He J."/>
            <person name="Jia Z."/>
            <person name="Ren Y."/>
            <person name="Tian G."/>
            <person name="Lu Y."/>
            <person name="Ruan J."/>
            <person name="Qian W."/>
            <person name="Wang M."/>
            <person name="Huang Q."/>
            <person name="Li B."/>
            <person name="Xuan Z."/>
            <person name="Cao J."/>
            <person name="Asan"/>
            <person name="Wu Z."/>
            <person name="Zhang J."/>
            <person name="Cai Q."/>
            <person name="Bai Y."/>
            <person name="Zhao B."/>
            <person name="Han Y."/>
            <person name="Li Y."/>
            <person name="Li X."/>
            <person name="Wang S."/>
            <person name="Shi Q."/>
            <person name="Liu S."/>
            <person name="Cho W.K."/>
            <person name="Kim J.Y."/>
            <person name="Xu Y."/>
            <person name="Heller-Uszynska K."/>
            <person name="Miao H."/>
            <person name="Cheng Z."/>
            <person name="Zhang S."/>
            <person name="Wu J."/>
            <person name="Yang Y."/>
            <person name="Kang H."/>
            <person name="Li M."/>
            <person name="Liang H."/>
            <person name="Ren X."/>
            <person name="Shi Z."/>
            <person name="Wen M."/>
            <person name="Jian M."/>
            <person name="Yang H."/>
            <person name="Zhang G."/>
            <person name="Yang Z."/>
            <person name="Chen R."/>
            <person name="Liu S."/>
            <person name="Li J."/>
            <person name="Ma L."/>
            <person name="Liu H."/>
            <person name="Zhou Y."/>
            <person name="Zhao J."/>
            <person name="Fang X."/>
            <person name="Li G."/>
            <person name="Fang L."/>
            <person name="Li Y."/>
            <person name="Liu D."/>
            <person name="Zheng H."/>
            <person name="Zhang Y."/>
            <person name="Qin N."/>
            <person name="Li Z."/>
            <person name="Yang G."/>
            <person name="Yang S."/>
            <person name="Bolund L."/>
            <person name="Kristiansen K."/>
            <person name="Zheng H."/>
            <person name="Li S."/>
            <person name="Zhang X."/>
            <person name="Yang H."/>
            <person name="Wang J."/>
            <person name="Sun R."/>
            <person name="Zhang B."/>
            <person name="Jiang S."/>
            <person name="Wang J."/>
            <person name="Du Y."/>
            <person name="Li S."/>
        </authorList>
    </citation>
    <scope>NUCLEOTIDE SEQUENCE [LARGE SCALE GENOMIC DNA]</scope>
    <source>
        <strain evidence="8">cv. 9930</strain>
    </source>
</reference>
<dbReference type="Proteomes" id="UP000029981">
    <property type="component" value="Chromosome 5"/>
</dbReference>
<feature type="region of interest" description="Disordered" evidence="4">
    <location>
        <begin position="108"/>
        <end position="306"/>
    </location>
</feature>
<keyword evidence="8" id="KW-1185">Reference proteome</keyword>
<organism evidence="7 8">
    <name type="scientific">Cucumis sativus</name>
    <name type="common">Cucumber</name>
    <dbReference type="NCBI Taxonomy" id="3659"/>
    <lineage>
        <taxon>Eukaryota</taxon>
        <taxon>Viridiplantae</taxon>
        <taxon>Streptophyta</taxon>
        <taxon>Embryophyta</taxon>
        <taxon>Tracheophyta</taxon>
        <taxon>Spermatophyta</taxon>
        <taxon>Magnoliopsida</taxon>
        <taxon>eudicotyledons</taxon>
        <taxon>Gunneridae</taxon>
        <taxon>Pentapetalae</taxon>
        <taxon>rosids</taxon>
        <taxon>fabids</taxon>
        <taxon>Cucurbitales</taxon>
        <taxon>Cucurbitaceae</taxon>
        <taxon>Benincaseae</taxon>
        <taxon>Cucumis</taxon>
    </lineage>
</organism>
<keyword evidence="5" id="KW-1133">Transmembrane helix</keyword>
<gene>
    <name evidence="7" type="ORF">Csa_5G612830</name>
</gene>
<sequence length="352" mass="38004">MAARPRITGLGAVRRQSVRAYNDTFTPNVEEIDENEAHILRLQLPGFSHVNVNVEKEARTVVVTGDRNVSTTRLQILDKTFPVPQNSKIDEIKHELQDGVLTITIPKQTTEPVTAPPLQAAESTAPPDTKAETKEPDVAALTKSDSTSDKAKEEISSANVSPPETKAETKEPEEGPPEGDSTPEKGLIDLSLGNVAPPKTKAEVEEPEVAALPKEGISEELQKQGSAKATKEEAPTPAPLVAPQPPVATDYVKEETTMDQNISSQEQKKEIGNENPENGKESKTEEVRKNEETTENGTGTPSPRATKVGKLVGCFKIRRLPLRTTVSLSATVAVAVAAYFAYAYYGVSFAME</sequence>
<keyword evidence="5" id="KW-0812">Transmembrane</keyword>
<feature type="compositionally biased region" description="Pro residues" evidence="4">
    <location>
        <begin position="236"/>
        <end position="246"/>
    </location>
</feature>
<dbReference type="InterPro" id="IPR008978">
    <property type="entry name" value="HSP20-like_chaperone"/>
</dbReference>
<evidence type="ECO:0000256" key="3">
    <source>
        <dbReference type="RuleBase" id="RU003616"/>
    </source>
</evidence>
<evidence type="ECO:0000259" key="6">
    <source>
        <dbReference type="PROSITE" id="PS01031"/>
    </source>
</evidence>
<dbReference type="InterPro" id="IPR002068">
    <property type="entry name" value="A-crystallin/Hsp20_dom"/>
</dbReference>
<dbReference type="EMBL" id="CM002926">
    <property type="protein sequence ID" value="KGN52154.1"/>
    <property type="molecule type" value="Genomic_DNA"/>
</dbReference>
<dbReference type="Gene3D" id="2.60.40.790">
    <property type="match status" value="1"/>
</dbReference>
<keyword evidence="5" id="KW-0472">Membrane</keyword>
<dbReference type="AlphaFoldDB" id="A0A0A0KTC3"/>
<evidence type="ECO:0000313" key="7">
    <source>
        <dbReference type="EMBL" id="KGN52154.1"/>
    </source>
</evidence>
<keyword evidence="1" id="KW-0346">Stress response</keyword>
<dbReference type="InterPro" id="IPR031107">
    <property type="entry name" value="Small_HSP"/>
</dbReference>
<feature type="domain" description="SHSP" evidence="6">
    <location>
        <begin position="20"/>
        <end position="123"/>
    </location>
</feature>
<reference evidence="7 8" key="3">
    <citation type="journal article" date="2010" name="BMC Genomics">
        <title>Transcriptome sequencing and comparative analysis of cucumber flowers with different sex types.</title>
        <authorList>
            <person name="Guo S."/>
            <person name="Zheng Y."/>
            <person name="Joung J.G."/>
            <person name="Liu S."/>
            <person name="Zhang Z."/>
            <person name="Crasta O.R."/>
            <person name="Sobral B.W."/>
            <person name="Xu Y."/>
            <person name="Huang S."/>
            <person name="Fei Z."/>
        </authorList>
    </citation>
    <scope>NUCLEOTIDE SEQUENCE [LARGE SCALE GENOMIC DNA]</scope>
    <source>
        <strain evidence="8">cv. 9930</strain>
    </source>
</reference>
<proteinExistence type="inferred from homology"/>
<reference evidence="7 8" key="2">
    <citation type="journal article" date="2009" name="PLoS ONE">
        <title>An integrated genetic and cytogenetic map of the cucumber genome.</title>
        <authorList>
            <person name="Ren Y."/>
            <person name="Zhang Z."/>
            <person name="Liu J."/>
            <person name="Staub J.E."/>
            <person name="Han Y."/>
            <person name="Cheng Z."/>
            <person name="Li X."/>
            <person name="Lu J."/>
            <person name="Miao H."/>
            <person name="Kang H."/>
            <person name="Xie B."/>
            <person name="Gu X."/>
            <person name="Wang X."/>
            <person name="Du Y."/>
            <person name="Jin W."/>
            <person name="Huang S."/>
        </authorList>
    </citation>
    <scope>NUCLEOTIDE SEQUENCE [LARGE SCALE GENOMIC DNA]</scope>
    <source>
        <strain evidence="8">cv. 9930</strain>
    </source>
</reference>
<evidence type="ECO:0000256" key="1">
    <source>
        <dbReference type="ARBA" id="ARBA00023016"/>
    </source>
</evidence>
<dbReference type="PANTHER" id="PTHR11527">
    <property type="entry name" value="HEAT-SHOCK PROTEIN 20 FAMILY MEMBER"/>
    <property type="match status" value="1"/>
</dbReference>
<accession>A0A0A0KTC3</accession>
<reference evidence="7 8" key="4">
    <citation type="journal article" date="2011" name="BMC Genomics">
        <title>RNA-Seq improves annotation of protein-coding genes in the cucumber genome.</title>
        <authorList>
            <person name="Li Z."/>
            <person name="Zhang Z."/>
            <person name="Yan P."/>
            <person name="Huang S."/>
            <person name="Fei Z."/>
            <person name="Lin K."/>
        </authorList>
    </citation>
    <scope>NUCLEOTIDE SEQUENCE [LARGE SCALE GENOMIC DNA]</scope>
    <source>
        <strain evidence="8">cv. 9930</strain>
    </source>
</reference>
<feature type="compositionally biased region" description="Basic and acidic residues" evidence="4">
    <location>
        <begin position="146"/>
        <end position="155"/>
    </location>
</feature>
<dbReference type="Pfam" id="PF00011">
    <property type="entry name" value="HSP20"/>
    <property type="match status" value="1"/>
</dbReference>